<gene>
    <name evidence="2" type="ORF">NTEN_LOCUS21832</name>
</gene>
<feature type="non-terminal residue" evidence="2">
    <location>
        <position position="183"/>
    </location>
</feature>
<accession>A0A6H5HNR1</accession>
<evidence type="ECO:0000256" key="1">
    <source>
        <dbReference type="SAM" id="MobiDB-lite"/>
    </source>
</evidence>
<evidence type="ECO:0000313" key="2">
    <source>
        <dbReference type="EMBL" id="CAB0017915.1"/>
    </source>
</evidence>
<keyword evidence="3" id="KW-1185">Reference proteome</keyword>
<organism evidence="2 3">
    <name type="scientific">Nesidiocoris tenuis</name>
    <dbReference type="NCBI Taxonomy" id="355587"/>
    <lineage>
        <taxon>Eukaryota</taxon>
        <taxon>Metazoa</taxon>
        <taxon>Ecdysozoa</taxon>
        <taxon>Arthropoda</taxon>
        <taxon>Hexapoda</taxon>
        <taxon>Insecta</taxon>
        <taxon>Pterygota</taxon>
        <taxon>Neoptera</taxon>
        <taxon>Paraneoptera</taxon>
        <taxon>Hemiptera</taxon>
        <taxon>Heteroptera</taxon>
        <taxon>Panheteroptera</taxon>
        <taxon>Cimicomorpha</taxon>
        <taxon>Miridae</taxon>
        <taxon>Dicyphina</taxon>
        <taxon>Nesidiocoris</taxon>
    </lineage>
</organism>
<name>A0A6H5HNR1_9HEMI</name>
<feature type="compositionally biased region" description="Low complexity" evidence="1">
    <location>
        <begin position="44"/>
        <end position="63"/>
    </location>
</feature>
<evidence type="ECO:0000313" key="3">
    <source>
        <dbReference type="Proteomes" id="UP000479000"/>
    </source>
</evidence>
<dbReference type="Proteomes" id="UP000479000">
    <property type="component" value="Unassembled WGS sequence"/>
</dbReference>
<reference evidence="2 3" key="1">
    <citation type="submission" date="2020-02" db="EMBL/GenBank/DDBJ databases">
        <authorList>
            <person name="Ferguson B K."/>
        </authorList>
    </citation>
    <scope>NUCLEOTIDE SEQUENCE [LARGE SCALE GENOMIC DNA]</scope>
</reference>
<proteinExistence type="predicted"/>
<feature type="region of interest" description="Disordered" evidence="1">
    <location>
        <begin position="44"/>
        <end position="132"/>
    </location>
</feature>
<protein>
    <submittedName>
        <fullName evidence="2">Uncharacterized protein</fullName>
    </submittedName>
</protein>
<sequence>MVLWWMPVRKREFAQSMRKTRLYRTAPEFLNSDENRRWETEFAIQPQDDTIQPQDDAIQPQNARCKSRTTRSNRRTPHSNRKKTQSNRRTTRSNRKKTQSNRRTTQSNRRTREPLSMFRPTDGADRNTSPYSGQLNAITFEAPHPTTPYNHPLHFMDIKGEIHDKGVWVAVVTAAGDDRLAGW</sequence>
<dbReference type="EMBL" id="CADCXU010032068">
    <property type="protein sequence ID" value="CAB0017915.1"/>
    <property type="molecule type" value="Genomic_DNA"/>
</dbReference>
<dbReference type="AlphaFoldDB" id="A0A6H5HNR1"/>
<feature type="compositionally biased region" description="Basic residues" evidence="1">
    <location>
        <begin position="65"/>
        <end position="100"/>
    </location>
</feature>